<gene>
    <name evidence="2" type="ORF">FH972_005460</name>
</gene>
<sequence length="146" mass="16073">MEVGDISEDGYTTPKGQIPESSGTPQPPPKKKLASSLSLFLSAIPLVCSFQITWSRMEVGETSDDGCTTPKGQILPTSVTPPPPKKKPARGKKHTPTNLCYKNNDLRDLGKSSLKFFHGLAPIYFRICRFIMMHTALSVRVHFGKL</sequence>
<dbReference type="EMBL" id="CM017322">
    <property type="protein sequence ID" value="KAE8009002.1"/>
    <property type="molecule type" value="Genomic_DNA"/>
</dbReference>
<dbReference type="Proteomes" id="UP000327013">
    <property type="component" value="Chromosome 2"/>
</dbReference>
<evidence type="ECO:0000313" key="3">
    <source>
        <dbReference type="Proteomes" id="UP000327013"/>
    </source>
</evidence>
<evidence type="ECO:0000256" key="1">
    <source>
        <dbReference type="SAM" id="MobiDB-lite"/>
    </source>
</evidence>
<dbReference type="AlphaFoldDB" id="A0A5N6QSU1"/>
<feature type="compositionally biased region" description="Basic residues" evidence="1">
    <location>
        <begin position="84"/>
        <end position="95"/>
    </location>
</feature>
<name>A0A5N6QSU1_9ROSI</name>
<keyword evidence="3" id="KW-1185">Reference proteome</keyword>
<protein>
    <submittedName>
        <fullName evidence="2">Uncharacterized protein</fullName>
    </submittedName>
</protein>
<reference evidence="2 3" key="1">
    <citation type="submission" date="2019-06" db="EMBL/GenBank/DDBJ databases">
        <title>A chromosomal-level reference genome of Carpinus fangiana (Coryloideae, Betulaceae).</title>
        <authorList>
            <person name="Yang X."/>
            <person name="Wang Z."/>
            <person name="Zhang L."/>
            <person name="Hao G."/>
            <person name="Liu J."/>
            <person name="Yang Y."/>
        </authorList>
    </citation>
    <scope>NUCLEOTIDE SEQUENCE [LARGE SCALE GENOMIC DNA]</scope>
    <source>
        <strain evidence="2">Cfa_2016G</strain>
        <tissue evidence="2">Leaf</tissue>
    </source>
</reference>
<evidence type="ECO:0000313" key="2">
    <source>
        <dbReference type="EMBL" id="KAE8009002.1"/>
    </source>
</evidence>
<feature type="region of interest" description="Disordered" evidence="1">
    <location>
        <begin position="1"/>
        <end position="31"/>
    </location>
</feature>
<accession>A0A5N6QSU1</accession>
<proteinExistence type="predicted"/>
<organism evidence="2 3">
    <name type="scientific">Carpinus fangiana</name>
    <dbReference type="NCBI Taxonomy" id="176857"/>
    <lineage>
        <taxon>Eukaryota</taxon>
        <taxon>Viridiplantae</taxon>
        <taxon>Streptophyta</taxon>
        <taxon>Embryophyta</taxon>
        <taxon>Tracheophyta</taxon>
        <taxon>Spermatophyta</taxon>
        <taxon>Magnoliopsida</taxon>
        <taxon>eudicotyledons</taxon>
        <taxon>Gunneridae</taxon>
        <taxon>Pentapetalae</taxon>
        <taxon>rosids</taxon>
        <taxon>fabids</taxon>
        <taxon>Fagales</taxon>
        <taxon>Betulaceae</taxon>
        <taxon>Carpinus</taxon>
    </lineage>
</organism>
<feature type="region of interest" description="Disordered" evidence="1">
    <location>
        <begin position="61"/>
        <end position="97"/>
    </location>
</feature>